<dbReference type="RefSeq" id="WP_069591509.1">
    <property type="nucleotide sequence ID" value="NZ_CP017019.1"/>
</dbReference>
<reference evidence="2 4" key="2">
    <citation type="submission" date="2019-05" db="EMBL/GenBank/DDBJ databases">
        <title>Genome sequence of Moorella thermoacetica ATCC 33924.</title>
        <authorList>
            <person name="Poehlein A."/>
            <person name="Bengelsdorf F.R."/>
            <person name="Duerre P."/>
            <person name="Daniel R."/>
        </authorList>
    </citation>
    <scope>NUCLEOTIDE SEQUENCE [LARGE SCALE GENOMIC DNA]</scope>
    <source>
        <strain evidence="2 4">ATCC 33924</strain>
    </source>
</reference>
<sequence>MTKAELQKLWETRIAEYRASGQSVKEWCASHNDVTPRQLWYWLRKFKNQNGVLSAQSTRWLPVEVSEQSSEVHGNSLLISIGQAVCGNRKGDHCGNRKGPTPA</sequence>
<dbReference type="EMBL" id="VCDX01000018">
    <property type="protein sequence ID" value="TYL07495.1"/>
    <property type="molecule type" value="Genomic_DNA"/>
</dbReference>
<evidence type="ECO:0000313" key="3">
    <source>
        <dbReference type="Proteomes" id="UP000094598"/>
    </source>
</evidence>
<dbReference type="AlphaFoldDB" id="A0AAC9MV86"/>
<dbReference type="Proteomes" id="UP000322283">
    <property type="component" value="Unassembled WGS sequence"/>
</dbReference>
<dbReference type="EMBL" id="CP017019">
    <property type="protein sequence ID" value="AOQ24479.1"/>
    <property type="molecule type" value="Genomic_DNA"/>
</dbReference>
<reference evidence="1 3" key="1">
    <citation type="submission" date="2016-08" db="EMBL/GenBank/DDBJ databases">
        <title>Moorella thermoacetica DSM 103132.</title>
        <authorList>
            <person name="Jendresen C.B."/>
            <person name="Redl S.M."/>
            <person name="Jensen T.O."/>
            <person name="Nielsen A.T."/>
        </authorList>
    </citation>
    <scope>NUCLEOTIDE SEQUENCE [LARGE SCALE GENOMIC DNA]</scope>
    <source>
        <strain evidence="1 3">DSM 103132</strain>
    </source>
</reference>
<evidence type="ECO:0008006" key="5">
    <source>
        <dbReference type="Google" id="ProtNLM"/>
    </source>
</evidence>
<name>A0AAC9MV86_NEOTH</name>
<evidence type="ECO:0000313" key="1">
    <source>
        <dbReference type="EMBL" id="AOQ24479.1"/>
    </source>
</evidence>
<evidence type="ECO:0000313" key="2">
    <source>
        <dbReference type="EMBL" id="TYL07495.1"/>
    </source>
</evidence>
<proteinExistence type="predicted"/>
<dbReference type="Proteomes" id="UP000094598">
    <property type="component" value="Chromosome"/>
</dbReference>
<dbReference type="NCBIfam" id="NF047593">
    <property type="entry name" value="IS66_ISAeme5_TnpA"/>
    <property type="match status" value="1"/>
</dbReference>
<gene>
    <name evidence="1" type="ORF">Maut_02044</name>
    <name evidence="2" type="ORF">MTAT_28790</name>
</gene>
<protein>
    <recommendedName>
        <fullName evidence="5">Transposase</fullName>
    </recommendedName>
</protein>
<accession>A0AAC9MV86</accession>
<keyword evidence="4" id="KW-1185">Reference proteome</keyword>
<evidence type="ECO:0000313" key="4">
    <source>
        <dbReference type="Proteomes" id="UP000322283"/>
    </source>
</evidence>
<organism evidence="1 3">
    <name type="scientific">Neomoorella thermoacetica</name>
    <name type="common">Clostridium thermoaceticum</name>
    <dbReference type="NCBI Taxonomy" id="1525"/>
    <lineage>
        <taxon>Bacteria</taxon>
        <taxon>Bacillati</taxon>
        <taxon>Bacillota</taxon>
        <taxon>Clostridia</taxon>
        <taxon>Neomoorellales</taxon>
        <taxon>Neomoorellaceae</taxon>
        <taxon>Neomoorella</taxon>
    </lineage>
</organism>